<dbReference type="Pfam" id="PF00512">
    <property type="entry name" value="HisKA"/>
    <property type="match status" value="1"/>
</dbReference>
<evidence type="ECO:0000256" key="1">
    <source>
        <dbReference type="ARBA" id="ARBA00000085"/>
    </source>
</evidence>
<dbReference type="SUPFAM" id="SSF55785">
    <property type="entry name" value="PYP-like sensor domain (PAS domain)"/>
    <property type="match status" value="2"/>
</dbReference>
<dbReference type="PANTHER" id="PTHR43547">
    <property type="entry name" value="TWO-COMPONENT HISTIDINE KINASE"/>
    <property type="match status" value="1"/>
</dbReference>
<dbReference type="SMART" id="SM00091">
    <property type="entry name" value="PAS"/>
    <property type="match status" value="2"/>
</dbReference>
<evidence type="ECO:0000313" key="10">
    <source>
        <dbReference type="Proteomes" id="UP001216907"/>
    </source>
</evidence>
<comment type="catalytic activity">
    <reaction evidence="1">
        <text>ATP + protein L-histidine = ADP + protein N-phospho-L-histidine.</text>
        <dbReference type="EC" id="2.7.13.3"/>
    </reaction>
</comment>
<keyword evidence="10" id="KW-1185">Reference proteome</keyword>
<dbReference type="SUPFAM" id="SSF52172">
    <property type="entry name" value="CheY-like"/>
    <property type="match status" value="1"/>
</dbReference>
<accession>A0ABT6FLD0</accession>
<dbReference type="InterPro" id="IPR000014">
    <property type="entry name" value="PAS"/>
</dbReference>
<dbReference type="CDD" id="cd17580">
    <property type="entry name" value="REC_2_DhkD-like"/>
    <property type="match status" value="1"/>
</dbReference>
<dbReference type="InterPro" id="IPR013656">
    <property type="entry name" value="PAS_4"/>
</dbReference>
<dbReference type="Proteomes" id="UP001216907">
    <property type="component" value="Unassembled WGS sequence"/>
</dbReference>
<dbReference type="NCBIfam" id="TIGR00229">
    <property type="entry name" value="sensory_box"/>
    <property type="match status" value="1"/>
</dbReference>
<dbReference type="Gene3D" id="3.40.50.2300">
    <property type="match status" value="1"/>
</dbReference>
<dbReference type="RefSeq" id="WP_277864659.1">
    <property type="nucleotide sequence ID" value="NZ_JARRAG010000005.1"/>
</dbReference>
<dbReference type="SUPFAM" id="SSF55874">
    <property type="entry name" value="ATPase domain of HSP90 chaperone/DNA topoisomerase II/histidine kinase"/>
    <property type="match status" value="1"/>
</dbReference>
<proteinExistence type="predicted"/>
<protein>
    <recommendedName>
        <fullName evidence="2">histidine kinase</fullName>
        <ecNumber evidence="2">2.7.13.3</ecNumber>
    </recommendedName>
</protein>
<dbReference type="EMBL" id="JARRAG010000005">
    <property type="protein sequence ID" value="MDG3008334.1"/>
    <property type="molecule type" value="Genomic_DNA"/>
</dbReference>
<dbReference type="Gene3D" id="3.30.565.10">
    <property type="entry name" value="Histidine kinase-like ATPase, C-terminal domain"/>
    <property type="match status" value="1"/>
</dbReference>
<dbReference type="InterPro" id="IPR036097">
    <property type="entry name" value="HisK_dim/P_sf"/>
</dbReference>
<dbReference type="PRINTS" id="PR00344">
    <property type="entry name" value="BCTRLSENSOR"/>
</dbReference>
<dbReference type="SMART" id="SM00388">
    <property type="entry name" value="HisKA"/>
    <property type="match status" value="1"/>
</dbReference>
<sequence length="638" mass="69694">MTLSAIGDAVLTTDPDGVVTYMNPVAESLTGWSAAEAAGQRLEVVFRIVNEETRKPSEQPVRKVIDTGLVRGLANHTLLITRDGRELAIDDSAAPVWGEGGELVGVVMVFRDVTERRLNEHLVDTARNFAESIISTVREPLLVLNADLHVKSANRSFYETFRVAPSETEGRFIYDLGDGQWDIPALRTLLEEVIPRDSTFNDFEVEHDFEDVGRKTMLLNARRFPPEGKWDLILLAIADVTERRRLDREREAMLLEAEAARTKAEATAVKLAEADLHKNQFLAMLAHELRNPLAAVRNAVEVASRSGSREDLEWSRDVTARQVGNFSHLINDLLDVARITEGKILLRKELIDAAQVALYAVAAVKPIVEERKHELLLSFTSTDLKLEADSTRLEQILVNLLTNAAKYTPAGGHIQLIVGVEGGDVVFRVRDDGLGIAPELLPRMFDLFTQADRSLDRSEGGLGIGLTLVRSLAELHGGNVTATSDGPGEGSEFVVRLPASEARTEAASEANEEPEASTARRFRVLVVDDNVDTADGMAMLLKLSGHDARVAHSAESALDVARDFLPEVMLLDIGLPGMNGYELASAFRGLESSKGSVLIAVSGYGEPQARDRSKEAGFDHHLVKPASFDAVLALLGDV</sequence>
<dbReference type="InterPro" id="IPR003594">
    <property type="entry name" value="HATPase_dom"/>
</dbReference>
<dbReference type="InterPro" id="IPR005467">
    <property type="entry name" value="His_kinase_dom"/>
</dbReference>
<dbReference type="EC" id="2.7.13.3" evidence="2"/>
<feature type="domain" description="PAC" evidence="8">
    <location>
        <begin position="73"/>
        <end position="125"/>
    </location>
</feature>
<dbReference type="Gene3D" id="1.10.287.130">
    <property type="match status" value="1"/>
</dbReference>
<dbReference type="InterPro" id="IPR011006">
    <property type="entry name" value="CheY-like_superfamily"/>
</dbReference>
<dbReference type="PROSITE" id="PS50112">
    <property type="entry name" value="PAS"/>
    <property type="match status" value="1"/>
</dbReference>
<feature type="domain" description="Response regulatory" evidence="6">
    <location>
        <begin position="523"/>
        <end position="638"/>
    </location>
</feature>
<evidence type="ECO:0000256" key="3">
    <source>
        <dbReference type="ARBA" id="ARBA00022553"/>
    </source>
</evidence>
<dbReference type="SUPFAM" id="SSF47384">
    <property type="entry name" value="Homodimeric domain of signal transducing histidine kinase"/>
    <property type="match status" value="1"/>
</dbReference>
<dbReference type="PANTHER" id="PTHR43547:SF2">
    <property type="entry name" value="HYBRID SIGNAL TRANSDUCTION HISTIDINE KINASE C"/>
    <property type="match status" value="1"/>
</dbReference>
<evidence type="ECO:0000256" key="4">
    <source>
        <dbReference type="PROSITE-ProRule" id="PRU00169"/>
    </source>
</evidence>
<dbReference type="CDD" id="cd00075">
    <property type="entry name" value="HATPase"/>
    <property type="match status" value="1"/>
</dbReference>
<evidence type="ECO:0000259" key="7">
    <source>
        <dbReference type="PROSITE" id="PS50112"/>
    </source>
</evidence>
<feature type="modified residue" description="4-aspartylphosphate" evidence="4">
    <location>
        <position position="572"/>
    </location>
</feature>
<evidence type="ECO:0000313" key="9">
    <source>
        <dbReference type="EMBL" id="MDG3008334.1"/>
    </source>
</evidence>
<dbReference type="PROSITE" id="PS50113">
    <property type="entry name" value="PAC"/>
    <property type="match status" value="1"/>
</dbReference>
<dbReference type="PROSITE" id="PS50110">
    <property type="entry name" value="RESPONSE_REGULATORY"/>
    <property type="match status" value="1"/>
</dbReference>
<organism evidence="9 10">
    <name type="scientific">Paludisphaera mucosa</name>
    <dbReference type="NCBI Taxonomy" id="3030827"/>
    <lineage>
        <taxon>Bacteria</taxon>
        <taxon>Pseudomonadati</taxon>
        <taxon>Planctomycetota</taxon>
        <taxon>Planctomycetia</taxon>
        <taxon>Isosphaerales</taxon>
        <taxon>Isosphaeraceae</taxon>
        <taxon>Paludisphaera</taxon>
    </lineage>
</organism>
<feature type="domain" description="PAS" evidence="7">
    <location>
        <begin position="1"/>
        <end position="68"/>
    </location>
</feature>
<dbReference type="CDD" id="cd00082">
    <property type="entry name" value="HisKA"/>
    <property type="match status" value="1"/>
</dbReference>
<dbReference type="InterPro" id="IPR036890">
    <property type="entry name" value="HATPase_C_sf"/>
</dbReference>
<evidence type="ECO:0000256" key="2">
    <source>
        <dbReference type="ARBA" id="ARBA00012438"/>
    </source>
</evidence>
<dbReference type="Gene3D" id="3.30.450.20">
    <property type="entry name" value="PAS domain"/>
    <property type="match status" value="2"/>
</dbReference>
<evidence type="ECO:0000259" key="5">
    <source>
        <dbReference type="PROSITE" id="PS50109"/>
    </source>
</evidence>
<dbReference type="SMART" id="SM00387">
    <property type="entry name" value="HATPase_c"/>
    <property type="match status" value="1"/>
</dbReference>
<dbReference type="InterPro" id="IPR000700">
    <property type="entry name" value="PAS-assoc_C"/>
</dbReference>
<comment type="caution">
    <text evidence="9">The sequence shown here is derived from an EMBL/GenBank/DDBJ whole genome shotgun (WGS) entry which is preliminary data.</text>
</comment>
<dbReference type="SMART" id="SM00448">
    <property type="entry name" value="REC"/>
    <property type="match status" value="1"/>
</dbReference>
<evidence type="ECO:0000259" key="8">
    <source>
        <dbReference type="PROSITE" id="PS50113"/>
    </source>
</evidence>
<dbReference type="InterPro" id="IPR035965">
    <property type="entry name" value="PAS-like_dom_sf"/>
</dbReference>
<dbReference type="CDD" id="cd00130">
    <property type="entry name" value="PAS"/>
    <property type="match status" value="1"/>
</dbReference>
<dbReference type="Pfam" id="PF02518">
    <property type="entry name" value="HATPase_c"/>
    <property type="match status" value="1"/>
</dbReference>
<dbReference type="Pfam" id="PF00072">
    <property type="entry name" value="Response_reg"/>
    <property type="match status" value="1"/>
</dbReference>
<dbReference type="Pfam" id="PF08448">
    <property type="entry name" value="PAS_4"/>
    <property type="match status" value="2"/>
</dbReference>
<dbReference type="PROSITE" id="PS50109">
    <property type="entry name" value="HIS_KIN"/>
    <property type="match status" value="1"/>
</dbReference>
<dbReference type="InterPro" id="IPR001789">
    <property type="entry name" value="Sig_transdc_resp-reg_receiver"/>
</dbReference>
<dbReference type="InterPro" id="IPR003661">
    <property type="entry name" value="HisK_dim/P_dom"/>
</dbReference>
<evidence type="ECO:0000259" key="6">
    <source>
        <dbReference type="PROSITE" id="PS50110"/>
    </source>
</evidence>
<feature type="domain" description="Histidine kinase" evidence="5">
    <location>
        <begin position="284"/>
        <end position="501"/>
    </location>
</feature>
<keyword evidence="3 4" id="KW-0597">Phosphoprotein</keyword>
<dbReference type="InterPro" id="IPR004358">
    <property type="entry name" value="Sig_transdc_His_kin-like_C"/>
</dbReference>
<gene>
    <name evidence="9" type="ORF">PZE19_31585</name>
</gene>
<name>A0ABT6FLD0_9BACT</name>
<reference evidence="9 10" key="1">
    <citation type="submission" date="2023-03" db="EMBL/GenBank/DDBJ databases">
        <title>Paludisphaera mucosa sp. nov. a novel planctomycete from northern fen.</title>
        <authorList>
            <person name="Ivanova A."/>
        </authorList>
    </citation>
    <scope>NUCLEOTIDE SEQUENCE [LARGE SCALE GENOMIC DNA]</scope>
    <source>
        <strain evidence="9 10">Pla2</strain>
    </source>
</reference>